<sequence>MKNLCNSHKISTFVRALAQHSTAQHSTAQHSTAQHINS</sequence>
<dbReference type="AlphaFoldDB" id="A0A0B7HID5"/>
<name>A0A0B7HID5_9FLAO</name>
<reference evidence="2" key="1">
    <citation type="submission" date="2015-01" db="EMBL/GenBank/DDBJ databases">
        <authorList>
            <person name="MANFREDI Pablo"/>
        </authorList>
    </citation>
    <scope>NUCLEOTIDE SEQUENCE [LARGE SCALE GENOMIC DNA]</scope>
    <source>
        <strain evidence="2">Ccyn2B</strain>
    </source>
</reference>
<dbReference type="Proteomes" id="UP000038055">
    <property type="component" value="Unassembled WGS sequence"/>
</dbReference>
<protein>
    <submittedName>
        <fullName evidence="1">Uncharacterized protein</fullName>
    </submittedName>
</protein>
<keyword evidence="2" id="KW-1185">Reference proteome</keyword>
<organism evidence="1 2">
    <name type="scientific">Capnocytophaga cynodegmi</name>
    <dbReference type="NCBI Taxonomy" id="28189"/>
    <lineage>
        <taxon>Bacteria</taxon>
        <taxon>Pseudomonadati</taxon>
        <taxon>Bacteroidota</taxon>
        <taxon>Flavobacteriia</taxon>
        <taxon>Flavobacteriales</taxon>
        <taxon>Flavobacteriaceae</taxon>
        <taxon>Capnocytophaga</taxon>
    </lineage>
</organism>
<dbReference type="EMBL" id="CDOD01000056">
    <property type="protein sequence ID" value="CEN39020.1"/>
    <property type="molecule type" value="Genomic_DNA"/>
</dbReference>
<evidence type="ECO:0000313" key="2">
    <source>
        <dbReference type="Proteomes" id="UP000038055"/>
    </source>
</evidence>
<accession>A0A0B7HID5</accession>
<proteinExistence type="predicted"/>
<evidence type="ECO:0000313" key="1">
    <source>
        <dbReference type="EMBL" id="CEN39020.1"/>
    </source>
</evidence>
<gene>
    <name evidence="1" type="ORF">CCYN2B_60004</name>
</gene>